<feature type="transmembrane region" description="Helical" evidence="2">
    <location>
        <begin position="25"/>
        <end position="51"/>
    </location>
</feature>
<sequence length="164" mass="18217">MSGCHSYRYAYTENDDCSAHHSASVFYFISTIAAMVVLGSITLLFFCCIYFKRRRIAERLRNARNRGQQITSANSPVMYVWPGTADEAAAGPTSQTTHTAALAEANYNISKGMGTSPSEPLSCVIMAGEDRPTHLAKPLPREDFEHVGLDRKVDDLERGKRRQP</sequence>
<accession>A0A8T0HAU9</accession>
<dbReference type="EMBL" id="CM026428">
    <property type="protein sequence ID" value="KAG0567474.1"/>
    <property type="molecule type" value="Genomic_DNA"/>
</dbReference>
<name>A0A8T0HAU9_CERPU</name>
<organism evidence="3 4">
    <name type="scientific">Ceratodon purpureus</name>
    <name type="common">Fire moss</name>
    <name type="synonym">Dicranum purpureum</name>
    <dbReference type="NCBI Taxonomy" id="3225"/>
    <lineage>
        <taxon>Eukaryota</taxon>
        <taxon>Viridiplantae</taxon>
        <taxon>Streptophyta</taxon>
        <taxon>Embryophyta</taxon>
        <taxon>Bryophyta</taxon>
        <taxon>Bryophytina</taxon>
        <taxon>Bryopsida</taxon>
        <taxon>Dicranidae</taxon>
        <taxon>Pseudoditrichales</taxon>
        <taxon>Ditrichaceae</taxon>
        <taxon>Ceratodon</taxon>
    </lineage>
</organism>
<keyword evidence="2" id="KW-0812">Transmembrane</keyword>
<dbReference type="Proteomes" id="UP000822688">
    <property type="component" value="Chromosome 7"/>
</dbReference>
<evidence type="ECO:0000256" key="1">
    <source>
        <dbReference type="SAM" id="MobiDB-lite"/>
    </source>
</evidence>
<proteinExistence type="predicted"/>
<evidence type="ECO:0000313" key="4">
    <source>
        <dbReference type="Proteomes" id="UP000822688"/>
    </source>
</evidence>
<evidence type="ECO:0000256" key="2">
    <source>
        <dbReference type="SAM" id="Phobius"/>
    </source>
</evidence>
<reference evidence="3" key="1">
    <citation type="submission" date="2020-06" db="EMBL/GenBank/DDBJ databases">
        <title>WGS assembly of Ceratodon purpureus strain R40.</title>
        <authorList>
            <person name="Carey S.B."/>
            <person name="Jenkins J."/>
            <person name="Shu S."/>
            <person name="Lovell J.T."/>
            <person name="Sreedasyam A."/>
            <person name="Maumus F."/>
            <person name="Tiley G.P."/>
            <person name="Fernandez-Pozo N."/>
            <person name="Barry K."/>
            <person name="Chen C."/>
            <person name="Wang M."/>
            <person name="Lipzen A."/>
            <person name="Daum C."/>
            <person name="Saski C.A."/>
            <person name="Payton A.C."/>
            <person name="Mcbreen J.C."/>
            <person name="Conrad R.E."/>
            <person name="Kollar L.M."/>
            <person name="Olsson S."/>
            <person name="Huttunen S."/>
            <person name="Landis J.B."/>
            <person name="Wickett N.J."/>
            <person name="Johnson M.G."/>
            <person name="Rensing S.A."/>
            <person name="Grimwood J."/>
            <person name="Schmutz J."/>
            <person name="Mcdaniel S.F."/>
        </authorList>
    </citation>
    <scope>NUCLEOTIDE SEQUENCE</scope>
    <source>
        <strain evidence="3">R40</strain>
    </source>
</reference>
<feature type="region of interest" description="Disordered" evidence="1">
    <location>
        <begin position="134"/>
        <end position="164"/>
    </location>
</feature>
<gene>
    <name evidence="3" type="ORF">KC19_7G137300</name>
</gene>
<evidence type="ECO:0000313" key="3">
    <source>
        <dbReference type="EMBL" id="KAG0567474.1"/>
    </source>
</evidence>
<feature type="compositionally biased region" description="Basic and acidic residues" evidence="1">
    <location>
        <begin position="134"/>
        <end position="158"/>
    </location>
</feature>
<protein>
    <submittedName>
        <fullName evidence="3">Uncharacterized protein</fullName>
    </submittedName>
</protein>
<keyword evidence="2" id="KW-1133">Transmembrane helix</keyword>
<dbReference type="AlphaFoldDB" id="A0A8T0HAU9"/>
<comment type="caution">
    <text evidence="3">The sequence shown here is derived from an EMBL/GenBank/DDBJ whole genome shotgun (WGS) entry which is preliminary data.</text>
</comment>
<keyword evidence="2" id="KW-0472">Membrane</keyword>
<keyword evidence="4" id="KW-1185">Reference proteome</keyword>